<dbReference type="InterPro" id="IPR016186">
    <property type="entry name" value="C-type_lectin-like/link_sf"/>
</dbReference>
<dbReference type="InterPro" id="IPR001304">
    <property type="entry name" value="C-type_lectin-like"/>
</dbReference>
<evidence type="ECO:0000259" key="2">
    <source>
        <dbReference type="PROSITE" id="PS50041"/>
    </source>
</evidence>
<keyword evidence="3" id="KW-1185">Reference proteome</keyword>
<dbReference type="PROSITE" id="PS50041">
    <property type="entry name" value="C_TYPE_LECTIN_2"/>
    <property type="match status" value="1"/>
</dbReference>
<dbReference type="InterPro" id="IPR016187">
    <property type="entry name" value="CTDL_fold"/>
</dbReference>
<protein>
    <submittedName>
        <fullName evidence="4">Macrophage mannose receptor 1-like</fullName>
    </submittedName>
</protein>
<sequence>MECPSNFSHWLDLGGQYCYYIEDKTRAQWGEASRKCIMKNSTLVSFHSEHELRVFQPYISSLQINPWIGLVQKADGGFQWTDYSPVDYTNWGDKEPNNAATDHCVQLETENMVWKTTRCTYYSEYICMMKKVPGQPDEKENPVEKSGKRLAPWAVAVICLSMLTLAGVMIGLWFFKRKEKSTLKSPPLSFDNIMYVSGTETLSSPSSSA</sequence>
<gene>
    <name evidence="4" type="primary">LOC111088601</name>
</gene>
<dbReference type="RefSeq" id="XP_022254914.1">
    <property type="nucleotide sequence ID" value="XM_022399206.1"/>
</dbReference>
<accession>A0ABM1TGA8</accession>
<dbReference type="InterPro" id="IPR050111">
    <property type="entry name" value="C-type_lectin/snaclec_domain"/>
</dbReference>
<evidence type="ECO:0000313" key="4">
    <source>
        <dbReference type="RefSeq" id="XP_022254914.1"/>
    </source>
</evidence>
<dbReference type="Proteomes" id="UP000694941">
    <property type="component" value="Unplaced"/>
</dbReference>
<dbReference type="GeneID" id="111088601"/>
<name>A0ABM1TGA8_LIMPO</name>
<reference evidence="4" key="1">
    <citation type="submission" date="2025-08" db="UniProtKB">
        <authorList>
            <consortium name="RefSeq"/>
        </authorList>
    </citation>
    <scope>IDENTIFICATION</scope>
    <source>
        <tissue evidence="4">Muscle</tissue>
    </source>
</reference>
<feature type="domain" description="C-type lectin" evidence="2">
    <location>
        <begin position="14"/>
        <end position="128"/>
    </location>
</feature>
<dbReference type="Gene3D" id="3.10.100.10">
    <property type="entry name" value="Mannose-Binding Protein A, subunit A"/>
    <property type="match status" value="1"/>
</dbReference>
<dbReference type="PANTHER" id="PTHR22803">
    <property type="entry name" value="MANNOSE, PHOSPHOLIPASE, LECTIN RECEPTOR RELATED"/>
    <property type="match status" value="1"/>
</dbReference>
<dbReference type="SUPFAM" id="SSF56436">
    <property type="entry name" value="C-type lectin-like"/>
    <property type="match status" value="1"/>
</dbReference>
<organism evidence="3 4">
    <name type="scientific">Limulus polyphemus</name>
    <name type="common">Atlantic horseshoe crab</name>
    <dbReference type="NCBI Taxonomy" id="6850"/>
    <lineage>
        <taxon>Eukaryota</taxon>
        <taxon>Metazoa</taxon>
        <taxon>Ecdysozoa</taxon>
        <taxon>Arthropoda</taxon>
        <taxon>Chelicerata</taxon>
        <taxon>Merostomata</taxon>
        <taxon>Xiphosura</taxon>
        <taxon>Limulidae</taxon>
        <taxon>Limulus</taxon>
    </lineage>
</organism>
<keyword evidence="1" id="KW-0472">Membrane</keyword>
<evidence type="ECO:0000313" key="3">
    <source>
        <dbReference type="Proteomes" id="UP000694941"/>
    </source>
</evidence>
<dbReference type="SMART" id="SM00034">
    <property type="entry name" value="CLECT"/>
    <property type="match status" value="1"/>
</dbReference>
<keyword evidence="1" id="KW-0812">Transmembrane</keyword>
<feature type="transmembrane region" description="Helical" evidence="1">
    <location>
        <begin position="150"/>
        <end position="175"/>
    </location>
</feature>
<dbReference type="CDD" id="cd00037">
    <property type="entry name" value="CLECT"/>
    <property type="match status" value="1"/>
</dbReference>
<dbReference type="Pfam" id="PF00059">
    <property type="entry name" value="Lectin_C"/>
    <property type="match status" value="1"/>
</dbReference>
<proteinExistence type="predicted"/>
<keyword evidence="1" id="KW-1133">Transmembrane helix</keyword>
<evidence type="ECO:0000256" key="1">
    <source>
        <dbReference type="SAM" id="Phobius"/>
    </source>
</evidence>